<keyword evidence="6 7" id="KW-0961">Cell wall biogenesis/degradation</keyword>
<evidence type="ECO:0000259" key="10">
    <source>
        <dbReference type="PROSITE" id="PS52029"/>
    </source>
</evidence>
<dbReference type="PIRSF" id="PIRSF029342">
    <property type="entry name" value="UCP029342_ErfK/YbiS/YcfS/YnhG"/>
    <property type="match status" value="1"/>
</dbReference>
<evidence type="ECO:0000256" key="6">
    <source>
        <dbReference type="ARBA" id="ARBA00023316"/>
    </source>
</evidence>
<evidence type="ECO:0000256" key="9">
    <source>
        <dbReference type="SAM" id="SignalP"/>
    </source>
</evidence>
<feature type="signal peptide" evidence="9">
    <location>
        <begin position="1"/>
        <end position="36"/>
    </location>
</feature>
<feature type="active site" description="Nucleophile" evidence="7">
    <location>
        <position position="177"/>
    </location>
</feature>
<feature type="compositionally biased region" description="Basic and acidic residues" evidence="8">
    <location>
        <begin position="236"/>
        <end position="254"/>
    </location>
</feature>
<dbReference type="GO" id="GO:0008360">
    <property type="term" value="P:regulation of cell shape"/>
    <property type="evidence" value="ECO:0007669"/>
    <property type="project" value="UniProtKB-UniRule"/>
</dbReference>
<feature type="region of interest" description="Disordered" evidence="8">
    <location>
        <begin position="49"/>
        <end position="85"/>
    </location>
</feature>
<name>A0A5D3JUA8_9BRAD</name>
<dbReference type="InterPro" id="IPR038063">
    <property type="entry name" value="Transpep_catalytic_dom"/>
</dbReference>
<keyword evidence="9" id="KW-0732">Signal</keyword>
<dbReference type="AlphaFoldDB" id="A0A5D3JUA8"/>
<dbReference type="InterPro" id="IPR016915">
    <property type="entry name" value="UCP029342"/>
</dbReference>
<dbReference type="Pfam" id="PF03734">
    <property type="entry name" value="YkuD"/>
    <property type="match status" value="1"/>
</dbReference>
<keyword evidence="12" id="KW-1185">Reference proteome</keyword>
<evidence type="ECO:0000256" key="8">
    <source>
        <dbReference type="SAM" id="MobiDB-lite"/>
    </source>
</evidence>
<comment type="pathway">
    <text evidence="1 7">Cell wall biogenesis; peptidoglycan biosynthesis.</text>
</comment>
<feature type="compositionally biased region" description="Basic and acidic residues" evidence="8">
    <location>
        <begin position="285"/>
        <end position="302"/>
    </location>
</feature>
<evidence type="ECO:0000256" key="4">
    <source>
        <dbReference type="ARBA" id="ARBA00022960"/>
    </source>
</evidence>
<keyword evidence="3" id="KW-0808">Transferase</keyword>
<evidence type="ECO:0000256" key="5">
    <source>
        <dbReference type="ARBA" id="ARBA00022984"/>
    </source>
</evidence>
<feature type="active site" description="Proton donor/acceptor" evidence="7">
    <location>
        <position position="164"/>
    </location>
</feature>
<feature type="compositionally biased region" description="Basic and acidic residues" evidence="8">
    <location>
        <begin position="344"/>
        <end position="373"/>
    </location>
</feature>
<comment type="caution">
    <text evidence="11">The sequence shown here is derived from an EMBL/GenBank/DDBJ whole genome shotgun (WGS) entry which is preliminary data.</text>
</comment>
<gene>
    <name evidence="11" type="ORF">FXB40_47150</name>
</gene>
<evidence type="ECO:0000256" key="7">
    <source>
        <dbReference type="PROSITE-ProRule" id="PRU01373"/>
    </source>
</evidence>
<dbReference type="EMBL" id="VSSS01000118">
    <property type="protein sequence ID" value="TYL82423.1"/>
    <property type="molecule type" value="Genomic_DNA"/>
</dbReference>
<feature type="compositionally biased region" description="Low complexity" evidence="8">
    <location>
        <begin position="374"/>
        <end position="387"/>
    </location>
</feature>
<dbReference type="InterPro" id="IPR005490">
    <property type="entry name" value="LD_TPept_cat_dom"/>
</dbReference>
<accession>A0A5D3JUA8</accession>
<dbReference type="PROSITE" id="PS52029">
    <property type="entry name" value="LD_TPASE"/>
    <property type="match status" value="1"/>
</dbReference>
<dbReference type="Gene3D" id="2.40.440.10">
    <property type="entry name" value="L,D-transpeptidase catalytic domain-like"/>
    <property type="match status" value="1"/>
</dbReference>
<reference evidence="11 12" key="1">
    <citation type="submission" date="2019-08" db="EMBL/GenBank/DDBJ databases">
        <title>Bradyrhizobium hipponensis sp. nov., a rhizobium isolated from a Lupinus angustifolius root nodule in Tunisia.</title>
        <authorList>
            <person name="Off K."/>
            <person name="Rejili M."/>
            <person name="Mars M."/>
            <person name="Brachmann A."/>
            <person name="Marin M."/>
        </authorList>
    </citation>
    <scope>NUCLEOTIDE SEQUENCE [LARGE SCALE GENOMIC DNA]</scope>
    <source>
        <strain evidence="11 12">CTAW71</strain>
    </source>
</reference>
<protein>
    <submittedName>
        <fullName evidence="11">L,D-transpeptidase family protein</fullName>
    </submittedName>
</protein>
<dbReference type="RefSeq" id="WP_148779064.1">
    <property type="nucleotide sequence ID" value="NZ_VSSS01000118.1"/>
</dbReference>
<feature type="chain" id="PRO_5022847639" evidence="9">
    <location>
        <begin position="37"/>
        <end position="560"/>
    </location>
</feature>
<dbReference type="GO" id="GO:0005576">
    <property type="term" value="C:extracellular region"/>
    <property type="evidence" value="ECO:0007669"/>
    <property type="project" value="TreeGrafter"/>
</dbReference>
<organism evidence="11 12">
    <name type="scientific">Bradyrhizobium rifense</name>
    <dbReference type="NCBI Taxonomy" id="515499"/>
    <lineage>
        <taxon>Bacteria</taxon>
        <taxon>Pseudomonadati</taxon>
        <taxon>Pseudomonadota</taxon>
        <taxon>Alphaproteobacteria</taxon>
        <taxon>Hyphomicrobiales</taxon>
        <taxon>Nitrobacteraceae</taxon>
        <taxon>Bradyrhizobium</taxon>
    </lineage>
</organism>
<dbReference type="GO" id="GO:0016740">
    <property type="term" value="F:transferase activity"/>
    <property type="evidence" value="ECO:0007669"/>
    <property type="project" value="UniProtKB-KW"/>
</dbReference>
<keyword evidence="4 7" id="KW-0133">Cell shape</keyword>
<keyword evidence="5 7" id="KW-0573">Peptidoglycan synthesis</keyword>
<dbReference type="GO" id="GO:0071555">
    <property type="term" value="P:cell wall organization"/>
    <property type="evidence" value="ECO:0007669"/>
    <property type="project" value="UniProtKB-UniRule"/>
</dbReference>
<dbReference type="FunFam" id="2.40.440.10:FF:000006">
    <property type="entry name" value="L,D-transpeptidase catalytic domain"/>
    <property type="match status" value="1"/>
</dbReference>
<sequence>MTSVNGSRFAAAPARLWQFAILTAAGAIGTTSQAEAAFYYTPDYSGTSYYSQQERHPEEPRQRPQKRGSAAAKNKKETVAEKETGAKPQGPLVIVVSIDRQKVTVYDSNGVFAESPVSSGMKGHSTPMGVFSIIQKHKFHHSNIYSGAPMPYMQRITWSGVAMHAGVLPGYPASHGCIRMPMAFAVKMWNWTKMGARVIVTPGQMTPQNFSHPMLASLRVPPQPAASLEPTTSVGDKADKGAPETKVTEAKPVETKTASAEGVLELRSTVGHTVMSDATTGNAPGREEAAKTEVEADTKSAEASEPAKQPDAAATTDEAAKPTDAASTEAKPAEANKASSADKPAAKVEAAKSEPAKSEPVKADAATTEKKPDAAVTAIAPAQAASPDAKKDQTRVADPAPSVKPDLPKRTGQIAVFISRKDSKLYVRQNFAPLFDVPVTIAASDRPLGTHVFTAEVDKTDANALHWSAVSLPVAVRAAAREDDGHVTRRLRGAAVIPVAAKPVITPDSPAEALDRITIPADAMAKINEMLTTGGSVIVSDQGINQGETGEGTDFIVRLY</sequence>
<dbReference type="InterPro" id="IPR050979">
    <property type="entry name" value="LD-transpeptidase"/>
</dbReference>
<comment type="similarity">
    <text evidence="2">Belongs to the YkuD family.</text>
</comment>
<proteinExistence type="inferred from homology"/>
<evidence type="ECO:0000313" key="12">
    <source>
        <dbReference type="Proteomes" id="UP000324758"/>
    </source>
</evidence>
<evidence type="ECO:0000256" key="1">
    <source>
        <dbReference type="ARBA" id="ARBA00004752"/>
    </source>
</evidence>
<dbReference type="Proteomes" id="UP000324758">
    <property type="component" value="Unassembled WGS sequence"/>
</dbReference>
<evidence type="ECO:0000256" key="3">
    <source>
        <dbReference type="ARBA" id="ARBA00022679"/>
    </source>
</evidence>
<dbReference type="GO" id="GO:0018104">
    <property type="term" value="P:peptidoglycan-protein cross-linking"/>
    <property type="evidence" value="ECO:0007669"/>
    <property type="project" value="TreeGrafter"/>
</dbReference>
<feature type="compositionally biased region" description="Basic and acidic residues" evidence="8">
    <location>
        <begin position="74"/>
        <end position="85"/>
    </location>
</feature>
<dbReference type="NCBIfam" id="NF004785">
    <property type="entry name" value="PRK06132.1-2"/>
    <property type="match status" value="1"/>
</dbReference>
<dbReference type="UniPathway" id="UPA00219"/>
<feature type="region of interest" description="Disordered" evidence="8">
    <location>
        <begin position="223"/>
        <end position="408"/>
    </location>
</feature>
<evidence type="ECO:0000256" key="2">
    <source>
        <dbReference type="ARBA" id="ARBA00005992"/>
    </source>
</evidence>
<dbReference type="SUPFAM" id="SSF141523">
    <property type="entry name" value="L,D-transpeptidase catalytic domain-like"/>
    <property type="match status" value="1"/>
</dbReference>
<dbReference type="PANTHER" id="PTHR30582:SF2">
    <property type="entry name" value="L,D-TRANSPEPTIDASE YCIB-RELATED"/>
    <property type="match status" value="1"/>
</dbReference>
<evidence type="ECO:0000313" key="11">
    <source>
        <dbReference type="EMBL" id="TYL82423.1"/>
    </source>
</evidence>
<dbReference type="CDD" id="cd16913">
    <property type="entry name" value="YkuD_like"/>
    <property type="match status" value="1"/>
</dbReference>
<feature type="compositionally biased region" description="Basic and acidic residues" evidence="8">
    <location>
        <begin position="53"/>
        <end position="62"/>
    </location>
</feature>
<dbReference type="GO" id="GO:0071972">
    <property type="term" value="F:peptidoglycan L,D-transpeptidase activity"/>
    <property type="evidence" value="ECO:0007669"/>
    <property type="project" value="TreeGrafter"/>
</dbReference>
<dbReference type="PANTHER" id="PTHR30582">
    <property type="entry name" value="L,D-TRANSPEPTIDASE"/>
    <property type="match status" value="1"/>
</dbReference>
<dbReference type="OrthoDB" id="463216at2"/>
<feature type="domain" description="L,D-TPase catalytic" evidence="10">
    <location>
        <begin position="92"/>
        <end position="201"/>
    </location>
</feature>